<evidence type="ECO:0000313" key="3">
    <source>
        <dbReference type="EMBL" id="KAB1644734.1"/>
    </source>
</evidence>
<reference evidence="3 4" key="1">
    <citation type="submission" date="2019-09" db="EMBL/GenBank/DDBJ databases">
        <title>Phylogeny of genus Pseudoclavibacter and closely related genus.</title>
        <authorList>
            <person name="Li Y."/>
        </authorList>
    </citation>
    <scope>NUCLEOTIDE SEQUENCE [LARGE SCALE GENOMIC DNA]</scope>
    <source>
        <strain evidence="3 4">KCTC 13959</strain>
    </source>
</reference>
<feature type="region of interest" description="Disordered" evidence="1">
    <location>
        <begin position="714"/>
        <end position="733"/>
    </location>
</feature>
<feature type="compositionally biased region" description="Polar residues" evidence="1">
    <location>
        <begin position="530"/>
        <end position="547"/>
    </location>
</feature>
<feature type="compositionally biased region" description="Basic residues" evidence="1">
    <location>
        <begin position="108"/>
        <end position="122"/>
    </location>
</feature>
<feature type="domain" description="HNH nuclease" evidence="2">
    <location>
        <begin position="632"/>
        <end position="684"/>
    </location>
</feature>
<organism evidence="3 4">
    <name type="scientific">Gulosibacter chungangensis</name>
    <dbReference type="NCBI Taxonomy" id="979746"/>
    <lineage>
        <taxon>Bacteria</taxon>
        <taxon>Bacillati</taxon>
        <taxon>Actinomycetota</taxon>
        <taxon>Actinomycetes</taxon>
        <taxon>Micrococcales</taxon>
        <taxon>Microbacteriaceae</taxon>
        <taxon>Gulosibacter</taxon>
    </lineage>
</organism>
<dbReference type="Gene3D" id="1.10.30.50">
    <property type="match status" value="1"/>
</dbReference>
<protein>
    <submittedName>
        <fullName evidence="3">DUF222 domain-containing protein</fullName>
    </submittedName>
</protein>
<name>A0A7J5BES2_9MICO</name>
<gene>
    <name evidence="3" type="ORF">F8O05_00160</name>
</gene>
<dbReference type="GO" id="GO:0008270">
    <property type="term" value="F:zinc ion binding"/>
    <property type="evidence" value="ECO:0007669"/>
    <property type="project" value="InterPro"/>
</dbReference>
<proteinExistence type="predicted"/>
<evidence type="ECO:0000313" key="4">
    <source>
        <dbReference type="Proteomes" id="UP000433493"/>
    </source>
</evidence>
<feature type="region of interest" description="Disordered" evidence="1">
    <location>
        <begin position="530"/>
        <end position="566"/>
    </location>
</feature>
<dbReference type="GO" id="GO:0004519">
    <property type="term" value="F:endonuclease activity"/>
    <property type="evidence" value="ECO:0007669"/>
    <property type="project" value="InterPro"/>
</dbReference>
<dbReference type="Proteomes" id="UP000433493">
    <property type="component" value="Unassembled WGS sequence"/>
</dbReference>
<dbReference type="GO" id="GO:0003676">
    <property type="term" value="F:nucleic acid binding"/>
    <property type="evidence" value="ECO:0007669"/>
    <property type="project" value="InterPro"/>
</dbReference>
<dbReference type="InterPro" id="IPR003615">
    <property type="entry name" value="HNH_nuc"/>
</dbReference>
<dbReference type="CDD" id="cd00085">
    <property type="entry name" value="HNHc"/>
    <property type="match status" value="1"/>
</dbReference>
<evidence type="ECO:0000256" key="1">
    <source>
        <dbReference type="SAM" id="MobiDB-lite"/>
    </source>
</evidence>
<evidence type="ECO:0000259" key="2">
    <source>
        <dbReference type="SMART" id="SM00507"/>
    </source>
</evidence>
<accession>A0A7J5BES2</accession>
<dbReference type="AlphaFoldDB" id="A0A7J5BES2"/>
<dbReference type="SMART" id="SM00507">
    <property type="entry name" value="HNHc"/>
    <property type="match status" value="1"/>
</dbReference>
<feature type="region of interest" description="Disordered" evidence="1">
    <location>
        <begin position="62"/>
        <end position="82"/>
    </location>
</feature>
<feature type="compositionally biased region" description="Polar residues" evidence="1">
    <location>
        <begin position="125"/>
        <end position="134"/>
    </location>
</feature>
<dbReference type="EMBL" id="WBKB01000001">
    <property type="protein sequence ID" value="KAB1644734.1"/>
    <property type="molecule type" value="Genomic_DNA"/>
</dbReference>
<sequence length="733" mass="78454">MTQQSRVPATEVTLVMTILTGDTCVTTSTSASADATSQPPSDSFFVRHSDGRVMNAAEFLDLPASGSPIPSTAAPKPQPRARRTRYTRAIENLRATYHAQQESEQKAKKAARKAAKKAKKQAKQVNKQPFTQHSEAVDSHCTEAGTNLTEPASAPQPSNSSAAATGSPLSSATDARGIPWGGPKRTAPSGGARSETTTTAGPTGRGGESGPPQRQDQRSRRRGRPRANTGSMSPADSIRHDEVVTSLDAFSTAFRARAAADAAQLRALAVAYEIGLERAIAELAPNPDKRKSVLFDDEDQQRVLSWHLNSIVGEFAIATNDTDQSLRNRAGDANLLVTAFPSWLDALEAGRIDLRHVQAVLKSGRQLPDQHQAEYGAVVLEFAATHTPRETMIFAEEAAATIAATAFEEAHAQARTNRGVTVRHDGLGMATLTAYIPSEQATPAVELLELGARELQALDSKAAAEHAAAVEHARKHGLPEPAPFLPDTRSIGQIRADLFMETLLCAAPGESRVKTTLNITIPALTLLNNTRATAPQTTPDTHSNDNVAETTADSGAAATTGAAGAFDTSNTGVEVDGWRAEGFSPALLNGIHPISIAQACQLAANAPFLQRILTDPITGQVIAVDKYEMTLDMRRFIQARDRTCRFPGCIRPAERCDADHTHPYSEDGPTDIENLAHLCRGHHVQKHHKPWTVTNLGGGVLEWRSPLGQVTTTRPRPYGPVFVPTGQYGPPPF</sequence>
<feature type="compositionally biased region" description="Low complexity" evidence="1">
    <location>
        <begin position="151"/>
        <end position="164"/>
    </location>
</feature>
<keyword evidence="4" id="KW-1185">Reference proteome</keyword>
<dbReference type="OrthoDB" id="3261064at2"/>
<feature type="region of interest" description="Disordered" evidence="1">
    <location>
        <begin position="97"/>
        <end position="240"/>
    </location>
</feature>
<dbReference type="Pfam" id="PF01844">
    <property type="entry name" value="HNH"/>
    <property type="match status" value="1"/>
</dbReference>
<comment type="caution">
    <text evidence="3">The sequence shown here is derived from an EMBL/GenBank/DDBJ whole genome shotgun (WGS) entry which is preliminary data.</text>
</comment>
<feature type="compositionally biased region" description="Low complexity" evidence="1">
    <location>
        <begin position="548"/>
        <end position="565"/>
    </location>
</feature>
<dbReference type="InterPro" id="IPR002711">
    <property type="entry name" value="HNH"/>
</dbReference>